<name>A0A917Z1L0_9ACTN</name>
<evidence type="ECO:0000313" key="2">
    <source>
        <dbReference type="Proteomes" id="UP000646523"/>
    </source>
</evidence>
<dbReference type="EMBL" id="BMNH01000010">
    <property type="protein sequence ID" value="GGO71492.1"/>
    <property type="molecule type" value="Genomic_DNA"/>
</dbReference>
<gene>
    <name evidence="1" type="ORF">GCM10012289_37360</name>
</gene>
<dbReference type="AlphaFoldDB" id="A0A917Z1L0"/>
<comment type="caution">
    <text evidence="1">The sequence shown here is derived from an EMBL/GenBank/DDBJ whole genome shotgun (WGS) entry which is preliminary data.</text>
</comment>
<accession>A0A917Z1L0</accession>
<reference evidence="1" key="2">
    <citation type="submission" date="2020-09" db="EMBL/GenBank/DDBJ databases">
        <authorList>
            <person name="Sun Q."/>
            <person name="Zhou Y."/>
        </authorList>
    </citation>
    <scope>NUCLEOTIDE SEQUENCE</scope>
    <source>
        <strain evidence="1">CGMCC 4.7368</strain>
    </source>
</reference>
<evidence type="ECO:0000313" key="1">
    <source>
        <dbReference type="EMBL" id="GGO71492.1"/>
    </source>
</evidence>
<organism evidence="1 2">
    <name type="scientific">Nonomuraea cavernae</name>
    <dbReference type="NCBI Taxonomy" id="2045107"/>
    <lineage>
        <taxon>Bacteria</taxon>
        <taxon>Bacillati</taxon>
        <taxon>Actinomycetota</taxon>
        <taxon>Actinomycetes</taxon>
        <taxon>Streptosporangiales</taxon>
        <taxon>Streptosporangiaceae</taxon>
        <taxon>Nonomuraea</taxon>
    </lineage>
</organism>
<reference evidence="1" key="1">
    <citation type="journal article" date="2014" name="Int. J. Syst. Evol. Microbiol.">
        <title>Complete genome sequence of Corynebacterium casei LMG S-19264T (=DSM 44701T), isolated from a smear-ripened cheese.</title>
        <authorList>
            <consortium name="US DOE Joint Genome Institute (JGI-PGF)"/>
            <person name="Walter F."/>
            <person name="Albersmeier A."/>
            <person name="Kalinowski J."/>
            <person name="Ruckert C."/>
        </authorList>
    </citation>
    <scope>NUCLEOTIDE SEQUENCE</scope>
    <source>
        <strain evidence="1">CGMCC 4.7368</strain>
    </source>
</reference>
<protein>
    <submittedName>
        <fullName evidence="1">Uncharacterized protein</fullName>
    </submittedName>
</protein>
<keyword evidence="2" id="KW-1185">Reference proteome</keyword>
<sequence length="72" mass="8218">MAKMRCKCGSILRDDDPDDGMLLLTRREFDVDLDSSFLFGQARELLRCGTCGRLWAFWVEGGAPVEYLRVSE</sequence>
<dbReference type="Proteomes" id="UP000646523">
    <property type="component" value="Unassembled WGS sequence"/>
</dbReference>
<proteinExistence type="predicted"/>